<evidence type="ECO:0000313" key="2">
    <source>
        <dbReference type="EMBL" id="RHN54276.1"/>
    </source>
</evidence>
<name>G7KGB5_MEDTR</name>
<proteinExistence type="predicted"/>
<dbReference type="Proteomes" id="UP000002051">
    <property type="component" value="Chromosome 5"/>
</dbReference>
<keyword evidence="4" id="KW-1185">Reference proteome</keyword>
<reference evidence="2" key="4">
    <citation type="journal article" date="2018" name="Nat. Plants">
        <title>Whole-genome landscape of Medicago truncatula symbiotic genes.</title>
        <authorList>
            <person name="Pecrix Y."/>
            <person name="Gamas P."/>
            <person name="Carrere S."/>
        </authorList>
    </citation>
    <scope>NUCLEOTIDE SEQUENCE</scope>
    <source>
        <tissue evidence="2">Leaves</tissue>
    </source>
</reference>
<reference evidence="3" key="3">
    <citation type="submission" date="2015-04" db="UniProtKB">
        <authorList>
            <consortium name="EnsemblPlants"/>
        </authorList>
    </citation>
    <scope>IDENTIFICATION</scope>
    <source>
        <strain evidence="3">cv. Jemalong A17</strain>
    </source>
</reference>
<dbReference type="Gramene" id="rna29282">
    <property type="protein sequence ID" value="RHN54276.1"/>
    <property type="gene ID" value="gene29282"/>
</dbReference>
<evidence type="ECO:0000313" key="4">
    <source>
        <dbReference type="Proteomes" id="UP000002051"/>
    </source>
</evidence>
<protein>
    <submittedName>
        <fullName evidence="1 3">Uncharacterized protein</fullName>
    </submittedName>
</protein>
<dbReference type="HOGENOM" id="CLU_2200870_0_0_1"/>
<gene>
    <name evidence="1" type="ordered locus">MTR_5g021250</name>
    <name evidence="2" type="ORF">MtrunA17_Chr5g0404921</name>
</gene>
<dbReference type="Proteomes" id="UP000265566">
    <property type="component" value="Chromosome 5"/>
</dbReference>
<dbReference type="PaxDb" id="3880-AES95057"/>
<evidence type="ECO:0000313" key="3">
    <source>
        <dbReference type="EnsemblPlants" id="AES95057"/>
    </source>
</evidence>
<reference evidence="1 4" key="1">
    <citation type="journal article" date="2011" name="Nature">
        <title>The Medicago genome provides insight into the evolution of rhizobial symbioses.</title>
        <authorList>
            <person name="Young N.D."/>
            <person name="Debelle F."/>
            <person name="Oldroyd G.E."/>
            <person name="Geurts R."/>
            <person name="Cannon S.B."/>
            <person name="Udvardi M.K."/>
            <person name="Benedito V.A."/>
            <person name="Mayer K.F."/>
            <person name="Gouzy J."/>
            <person name="Schoof H."/>
            <person name="Van de Peer Y."/>
            <person name="Proost S."/>
            <person name="Cook D.R."/>
            <person name="Meyers B.C."/>
            <person name="Spannagl M."/>
            <person name="Cheung F."/>
            <person name="De Mita S."/>
            <person name="Krishnakumar V."/>
            <person name="Gundlach H."/>
            <person name="Zhou S."/>
            <person name="Mudge J."/>
            <person name="Bharti A.K."/>
            <person name="Murray J.D."/>
            <person name="Naoumkina M.A."/>
            <person name="Rosen B."/>
            <person name="Silverstein K.A."/>
            <person name="Tang H."/>
            <person name="Rombauts S."/>
            <person name="Zhao P.X."/>
            <person name="Zhou P."/>
            <person name="Barbe V."/>
            <person name="Bardou P."/>
            <person name="Bechner M."/>
            <person name="Bellec A."/>
            <person name="Berger A."/>
            <person name="Berges H."/>
            <person name="Bidwell S."/>
            <person name="Bisseling T."/>
            <person name="Choisne N."/>
            <person name="Couloux A."/>
            <person name="Denny R."/>
            <person name="Deshpande S."/>
            <person name="Dai X."/>
            <person name="Doyle J.J."/>
            <person name="Dudez A.M."/>
            <person name="Farmer A.D."/>
            <person name="Fouteau S."/>
            <person name="Franken C."/>
            <person name="Gibelin C."/>
            <person name="Gish J."/>
            <person name="Goldstein S."/>
            <person name="Gonzalez A.J."/>
            <person name="Green P.J."/>
            <person name="Hallab A."/>
            <person name="Hartog M."/>
            <person name="Hua A."/>
            <person name="Humphray S.J."/>
            <person name="Jeong D.H."/>
            <person name="Jing Y."/>
            <person name="Jocker A."/>
            <person name="Kenton S.M."/>
            <person name="Kim D.J."/>
            <person name="Klee K."/>
            <person name="Lai H."/>
            <person name="Lang C."/>
            <person name="Lin S."/>
            <person name="Macmil S.L."/>
            <person name="Magdelenat G."/>
            <person name="Matthews L."/>
            <person name="McCorrison J."/>
            <person name="Monaghan E.L."/>
            <person name="Mun J.H."/>
            <person name="Najar F.Z."/>
            <person name="Nicholson C."/>
            <person name="Noirot C."/>
            <person name="O'Bleness M."/>
            <person name="Paule C.R."/>
            <person name="Poulain J."/>
            <person name="Prion F."/>
            <person name="Qin B."/>
            <person name="Qu C."/>
            <person name="Retzel E.F."/>
            <person name="Riddle C."/>
            <person name="Sallet E."/>
            <person name="Samain S."/>
            <person name="Samson N."/>
            <person name="Sanders I."/>
            <person name="Saurat O."/>
            <person name="Scarpelli C."/>
            <person name="Schiex T."/>
            <person name="Segurens B."/>
            <person name="Severin A.J."/>
            <person name="Sherrier D.J."/>
            <person name="Shi R."/>
            <person name="Sims S."/>
            <person name="Singer S.R."/>
            <person name="Sinharoy S."/>
            <person name="Sterck L."/>
            <person name="Viollet A."/>
            <person name="Wang B.B."/>
            <person name="Wang K."/>
            <person name="Wang M."/>
            <person name="Wang X."/>
            <person name="Warfsmann J."/>
            <person name="Weissenbach J."/>
            <person name="White D.D."/>
            <person name="White J.D."/>
            <person name="Wiley G.B."/>
            <person name="Wincker P."/>
            <person name="Xing Y."/>
            <person name="Yang L."/>
            <person name="Yao Z."/>
            <person name="Ying F."/>
            <person name="Zhai J."/>
            <person name="Zhou L."/>
            <person name="Zuber A."/>
            <person name="Denarie J."/>
            <person name="Dixon R.A."/>
            <person name="May G.D."/>
            <person name="Schwartz D.C."/>
            <person name="Rogers J."/>
            <person name="Quetier F."/>
            <person name="Town C.D."/>
            <person name="Roe B.A."/>
        </authorList>
    </citation>
    <scope>NUCLEOTIDE SEQUENCE [LARGE SCALE GENOMIC DNA]</scope>
    <source>
        <strain evidence="1">A17</strain>
        <strain evidence="3 4">cv. Jemalong A17</strain>
    </source>
</reference>
<dbReference type="EMBL" id="CM001221">
    <property type="protein sequence ID" value="AES95057.1"/>
    <property type="molecule type" value="Genomic_DNA"/>
</dbReference>
<accession>G7KGB5</accession>
<dbReference type="EnsemblPlants" id="AES95057">
    <property type="protein sequence ID" value="AES95057"/>
    <property type="gene ID" value="MTR_5g021250"/>
</dbReference>
<sequence>MAIVMADCSLRFFKSTPDNFIPLSDNFLMHQNTNTIDSISNPHSFFHNNNNYFFNNNKSNNPFEMEFENEFFMGNKNTTASPVFTIPFKRDCCYRWRSEGEEEERASC</sequence>
<organism evidence="1 4">
    <name type="scientific">Medicago truncatula</name>
    <name type="common">Barrel medic</name>
    <name type="synonym">Medicago tribuloides</name>
    <dbReference type="NCBI Taxonomy" id="3880"/>
    <lineage>
        <taxon>Eukaryota</taxon>
        <taxon>Viridiplantae</taxon>
        <taxon>Streptophyta</taxon>
        <taxon>Embryophyta</taxon>
        <taxon>Tracheophyta</taxon>
        <taxon>Spermatophyta</taxon>
        <taxon>Magnoliopsida</taxon>
        <taxon>eudicotyledons</taxon>
        <taxon>Gunneridae</taxon>
        <taxon>Pentapetalae</taxon>
        <taxon>rosids</taxon>
        <taxon>fabids</taxon>
        <taxon>Fabales</taxon>
        <taxon>Fabaceae</taxon>
        <taxon>Papilionoideae</taxon>
        <taxon>50 kb inversion clade</taxon>
        <taxon>NPAAA clade</taxon>
        <taxon>Hologalegina</taxon>
        <taxon>IRL clade</taxon>
        <taxon>Trifolieae</taxon>
        <taxon>Medicago</taxon>
    </lineage>
</organism>
<reference evidence="1 4" key="2">
    <citation type="journal article" date="2014" name="BMC Genomics">
        <title>An improved genome release (version Mt4.0) for the model legume Medicago truncatula.</title>
        <authorList>
            <person name="Tang H."/>
            <person name="Krishnakumar V."/>
            <person name="Bidwell S."/>
            <person name="Rosen B."/>
            <person name="Chan A."/>
            <person name="Zhou S."/>
            <person name="Gentzbittel L."/>
            <person name="Childs K.L."/>
            <person name="Yandell M."/>
            <person name="Gundlach H."/>
            <person name="Mayer K.F."/>
            <person name="Schwartz D.C."/>
            <person name="Town C.D."/>
        </authorList>
    </citation>
    <scope>GENOME REANNOTATION</scope>
    <source>
        <strain evidence="3 4">cv. Jemalong A17</strain>
    </source>
</reference>
<evidence type="ECO:0000313" key="1">
    <source>
        <dbReference type="EMBL" id="AES95057.1"/>
    </source>
</evidence>
<dbReference type="EMBL" id="PSQE01000005">
    <property type="protein sequence ID" value="RHN54276.1"/>
    <property type="molecule type" value="Genomic_DNA"/>
</dbReference>
<dbReference type="AlphaFoldDB" id="G7KGB5"/>